<evidence type="ECO:0000256" key="2">
    <source>
        <dbReference type="ARBA" id="ARBA00019325"/>
    </source>
</evidence>
<dbReference type="InterPro" id="IPR033753">
    <property type="entry name" value="GCV_H/Fam206"/>
</dbReference>
<dbReference type="GO" id="GO:0030833">
    <property type="term" value="P:regulation of actin filament polymerization"/>
    <property type="evidence" value="ECO:0007669"/>
    <property type="project" value="TreeGrafter"/>
</dbReference>
<dbReference type="PANTHER" id="PTHR13651:SF0">
    <property type="entry name" value="PROTEIN ABITRAM"/>
    <property type="match status" value="1"/>
</dbReference>
<dbReference type="GO" id="GO:0003785">
    <property type="term" value="F:actin monomer binding"/>
    <property type="evidence" value="ECO:0007669"/>
    <property type="project" value="TreeGrafter"/>
</dbReference>
<dbReference type="SUPFAM" id="SSF51230">
    <property type="entry name" value="Single hybrid motif"/>
    <property type="match status" value="1"/>
</dbReference>
<reference evidence="4" key="1">
    <citation type="submission" date="2020-06" db="EMBL/GenBank/DDBJ databases">
        <title>Draft genome of Bugula neritina, a colonial animal packing powerful symbionts and potential medicines.</title>
        <authorList>
            <person name="Rayko M."/>
        </authorList>
    </citation>
    <scope>NUCLEOTIDE SEQUENCE [LARGE SCALE GENOMIC DNA]</scope>
    <source>
        <strain evidence="4">Kwan_BN1</strain>
    </source>
</reference>
<protein>
    <recommendedName>
        <fullName evidence="2">Protein Abitram</fullName>
    </recommendedName>
    <alternativeName>
        <fullName evidence="3">Actin-binding transcription modulator</fullName>
    </alternativeName>
</protein>
<evidence type="ECO:0000313" key="5">
    <source>
        <dbReference type="Proteomes" id="UP000593567"/>
    </source>
</evidence>
<dbReference type="Gene3D" id="2.40.50.100">
    <property type="match status" value="1"/>
</dbReference>
<dbReference type="GO" id="GO:0032433">
    <property type="term" value="C:filopodium tip"/>
    <property type="evidence" value="ECO:0007669"/>
    <property type="project" value="TreeGrafter"/>
</dbReference>
<keyword evidence="5" id="KW-1185">Reference proteome</keyword>
<dbReference type="GO" id="GO:0051489">
    <property type="term" value="P:regulation of filopodium assembly"/>
    <property type="evidence" value="ECO:0007669"/>
    <property type="project" value="TreeGrafter"/>
</dbReference>
<organism evidence="4 5">
    <name type="scientific">Bugula neritina</name>
    <name type="common">Brown bryozoan</name>
    <name type="synonym">Sertularia neritina</name>
    <dbReference type="NCBI Taxonomy" id="10212"/>
    <lineage>
        <taxon>Eukaryota</taxon>
        <taxon>Metazoa</taxon>
        <taxon>Spiralia</taxon>
        <taxon>Lophotrochozoa</taxon>
        <taxon>Bryozoa</taxon>
        <taxon>Gymnolaemata</taxon>
        <taxon>Cheilostomatida</taxon>
        <taxon>Flustrina</taxon>
        <taxon>Buguloidea</taxon>
        <taxon>Bugulidae</taxon>
        <taxon>Bugula</taxon>
    </lineage>
</organism>
<dbReference type="InterPro" id="IPR039169">
    <property type="entry name" value="Abitram"/>
</dbReference>
<dbReference type="GO" id="GO:0030425">
    <property type="term" value="C:dendrite"/>
    <property type="evidence" value="ECO:0007669"/>
    <property type="project" value="TreeGrafter"/>
</dbReference>
<comment type="similarity">
    <text evidence="1">Belongs to the ABITRAM family.</text>
</comment>
<proteinExistence type="inferred from homology"/>
<dbReference type="GO" id="GO:0051015">
    <property type="term" value="F:actin filament binding"/>
    <property type="evidence" value="ECO:0007669"/>
    <property type="project" value="TreeGrafter"/>
</dbReference>
<dbReference type="AlphaFoldDB" id="A0A7J7JBG0"/>
<evidence type="ECO:0000256" key="1">
    <source>
        <dbReference type="ARBA" id="ARBA00010764"/>
    </source>
</evidence>
<dbReference type="InterPro" id="IPR011053">
    <property type="entry name" value="Single_hybrid_motif"/>
</dbReference>
<name>A0A7J7JBG0_BUGNE</name>
<gene>
    <name evidence="4" type="ORF">EB796_018727</name>
</gene>
<evidence type="ECO:0000256" key="3">
    <source>
        <dbReference type="ARBA" id="ARBA00030463"/>
    </source>
</evidence>
<dbReference type="Pfam" id="PF01597">
    <property type="entry name" value="GCV_H"/>
    <property type="match status" value="1"/>
</dbReference>
<evidence type="ECO:0000313" key="4">
    <source>
        <dbReference type="EMBL" id="KAF6022971.1"/>
    </source>
</evidence>
<comment type="caution">
    <text evidence="4">The sequence shown here is derived from an EMBL/GenBank/DDBJ whole genome shotgun (WGS) entry which is preliminary data.</text>
</comment>
<dbReference type="GO" id="GO:0030027">
    <property type="term" value="C:lamellipodium"/>
    <property type="evidence" value="ECO:0007669"/>
    <property type="project" value="TreeGrafter"/>
</dbReference>
<accession>A0A7J7JBG0</accession>
<sequence length="199" mass="22600">MESQEISNEKLKQNIEPNVYEYPTVVERYYIKKYKTAVKGQNGNDFCILCHSNKLCLVTLAPSHSILREKKNVQSVSFQVDKKRNRLESQASGKNKRNAQFVSETGVVCLVTCTDGSVYTIYSCVKGRLVEVNTRLLDNPSLLVSKPWSEGYVAIILPKLQEYSSQMGALLSPEDYQLHIDTLQMQNNVEKEIPETTDD</sequence>
<dbReference type="GO" id="GO:0005634">
    <property type="term" value="C:nucleus"/>
    <property type="evidence" value="ECO:0007669"/>
    <property type="project" value="TreeGrafter"/>
</dbReference>
<dbReference type="Proteomes" id="UP000593567">
    <property type="component" value="Unassembled WGS sequence"/>
</dbReference>
<dbReference type="OrthoDB" id="48130at2759"/>
<dbReference type="PANTHER" id="PTHR13651">
    <property type="entry name" value="PROTEIN ABITRAM"/>
    <property type="match status" value="1"/>
</dbReference>
<dbReference type="GO" id="GO:0048813">
    <property type="term" value="P:dendrite morphogenesis"/>
    <property type="evidence" value="ECO:0007669"/>
    <property type="project" value="TreeGrafter"/>
</dbReference>
<dbReference type="EMBL" id="VXIV02002779">
    <property type="protein sequence ID" value="KAF6022971.1"/>
    <property type="molecule type" value="Genomic_DNA"/>
</dbReference>